<dbReference type="PANTHER" id="PTHR42994:SF1">
    <property type="entry name" value="PEPTIDASE T"/>
    <property type="match status" value="1"/>
</dbReference>
<dbReference type="InterPro" id="IPR011650">
    <property type="entry name" value="Peptidase_M20_dimer"/>
</dbReference>
<protein>
    <recommendedName>
        <fullName evidence="9">Peptidase T</fullName>
        <ecNumber evidence="9">3.4.11.4</ecNumber>
    </recommendedName>
</protein>
<comment type="caution">
    <text evidence="11">The sequence shown here is derived from an EMBL/GenBank/DDBJ whole genome shotgun (WGS) entry which is preliminary data.</text>
</comment>
<dbReference type="RefSeq" id="WP_218957751.1">
    <property type="nucleotide sequence ID" value="NZ_JACBXQ010000002.1"/>
</dbReference>
<evidence type="ECO:0000256" key="5">
    <source>
        <dbReference type="ARBA" id="ARBA00022670"/>
    </source>
</evidence>
<evidence type="ECO:0000256" key="1">
    <source>
        <dbReference type="ARBA" id="ARBA00000870"/>
    </source>
</evidence>
<comment type="similarity">
    <text evidence="3">Belongs to the peptidase M20B family.</text>
</comment>
<sequence length="405" mass="45321">MDKNIERLFKYFAIDSQSDPKSETCPSSEGQMELGRVVVEDFKDIGLTDIEQDEFGYVYATIPGNVKEAPTFGLIVHLDTATEMDGKCTNPQIVDYQGGDIKLNDDYQMTVTDFPFLKDLVGERLITTDGTTLLGADNKAGIAILMAVAERLINHPEIKHGDIRLAITPDEEIGRGPHKFNVEKFGAEFAYTVDGGLNGGMEYENFNAATVKINIQGKNVHPGSAKNVMVNALRVAMEIESLLPVNEKPEYTEGYEGFYLLDELKGNVGEVEMVYIIRDHSKELFNQKKKTFEHIIAYLSSKYGDIISLEIEDTYYNMKEKILPYMHIVEMLEQAMKEAGVEPDIKPIRGGSDGAQLSYMGLPCPNMFTGGYNFHGRYEFLSLNQMEKAIDVIIKLAEINAKNES</sequence>
<evidence type="ECO:0000313" key="12">
    <source>
        <dbReference type="Proteomes" id="UP000721415"/>
    </source>
</evidence>
<dbReference type="NCBIfam" id="TIGR01882">
    <property type="entry name" value="peptidase-T"/>
    <property type="match status" value="1"/>
</dbReference>
<keyword evidence="12" id="KW-1185">Reference proteome</keyword>
<accession>A0ABS0LSS4</accession>
<keyword evidence="6" id="KW-0479">Metal-binding</keyword>
<keyword evidence="7 11" id="KW-0378">Hydrolase</keyword>
<evidence type="ECO:0000256" key="8">
    <source>
        <dbReference type="ARBA" id="ARBA00023049"/>
    </source>
</evidence>
<name>A0ABS0LSS4_9LACT</name>
<dbReference type="GO" id="GO:0045148">
    <property type="term" value="F:tripeptide aminopeptidase activity"/>
    <property type="evidence" value="ECO:0007669"/>
    <property type="project" value="UniProtKB-EC"/>
</dbReference>
<dbReference type="PANTHER" id="PTHR42994">
    <property type="entry name" value="PEPTIDASE T"/>
    <property type="match status" value="1"/>
</dbReference>
<dbReference type="NCBIfam" id="NF003976">
    <property type="entry name" value="PRK05469.1"/>
    <property type="match status" value="1"/>
</dbReference>
<evidence type="ECO:0000313" key="11">
    <source>
        <dbReference type="EMBL" id="MBG9986314.1"/>
    </source>
</evidence>
<evidence type="ECO:0000256" key="6">
    <source>
        <dbReference type="ARBA" id="ARBA00022723"/>
    </source>
</evidence>
<dbReference type="EC" id="3.4.11.4" evidence="9"/>
<evidence type="ECO:0000256" key="4">
    <source>
        <dbReference type="ARBA" id="ARBA00022438"/>
    </source>
</evidence>
<feature type="domain" description="Peptidase M20 dimerisation" evidence="10">
    <location>
        <begin position="203"/>
        <end position="299"/>
    </location>
</feature>
<keyword evidence="8" id="KW-0482">Metalloprotease</keyword>
<evidence type="ECO:0000256" key="9">
    <source>
        <dbReference type="NCBIfam" id="TIGR01882"/>
    </source>
</evidence>
<proteinExistence type="inferred from homology"/>
<evidence type="ECO:0000259" key="10">
    <source>
        <dbReference type="Pfam" id="PF07687"/>
    </source>
</evidence>
<dbReference type="InterPro" id="IPR010161">
    <property type="entry name" value="Peptidase_M20B"/>
</dbReference>
<reference evidence="11 12" key="1">
    <citation type="submission" date="2020-07" db="EMBL/GenBank/DDBJ databases">
        <title>Facklamia lactis sp. nov., isolated from raw milk.</title>
        <authorList>
            <person name="Doll E.V."/>
            <person name="Huptas C."/>
            <person name="Staib L."/>
            <person name="Wenning M."/>
            <person name="Scherer S."/>
        </authorList>
    </citation>
    <scope>NUCLEOTIDE SEQUENCE [LARGE SCALE GENOMIC DNA]</scope>
    <source>
        <strain evidence="11 12">DSM 111018</strain>
    </source>
</reference>
<dbReference type="PROSITE" id="PS00759">
    <property type="entry name" value="ARGE_DAPE_CPG2_2"/>
    <property type="match status" value="1"/>
</dbReference>
<dbReference type="Pfam" id="PF07687">
    <property type="entry name" value="M20_dimer"/>
    <property type="match status" value="1"/>
</dbReference>
<comment type="catalytic activity">
    <reaction evidence="1">
        <text>Release of the N-terminal residue from a tripeptide.</text>
        <dbReference type="EC" id="3.4.11.4"/>
    </reaction>
</comment>
<dbReference type="NCBIfam" id="NF009920">
    <property type="entry name" value="PRK13381.1"/>
    <property type="match status" value="1"/>
</dbReference>
<dbReference type="InterPro" id="IPR002933">
    <property type="entry name" value="Peptidase_M20"/>
</dbReference>
<dbReference type="EMBL" id="JACBXQ010000002">
    <property type="protein sequence ID" value="MBG9986314.1"/>
    <property type="molecule type" value="Genomic_DNA"/>
</dbReference>
<keyword evidence="5" id="KW-0645">Protease</keyword>
<dbReference type="PIRSF" id="PIRSF037215">
    <property type="entry name" value="Peptidase_M20B"/>
    <property type="match status" value="1"/>
</dbReference>
<dbReference type="CDD" id="cd03892">
    <property type="entry name" value="M20_peptT"/>
    <property type="match status" value="1"/>
</dbReference>
<gene>
    <name evidence="11" type="primary">pepT</name>
    <name evidence="11" type="ORF">HZY91_05330</name>
</gene>
<dbReference type="Pfam" id="PF01546">
    <property type="entry name" value="Peptidase_M20"/>
    <property type="match status" value="1"/>
</dbReference>
<keyword evidence="4 11" id="KW-0031">Aminopeptidase</keyword>
<evidence type="ECO:0000256" key="3">
    <source>
        <dbReference type="ARBA" id="ARBA00009692"/>
    </source>
</evidence>
<dbReference type="Proteomes" id="UP000721415">
    <property type="component" value="Unassembled WGS sequence"/>
</dbReference>
<evidence type="ECO:0000256" key="2">
    <source>
        <dbReference type="ARBA" id="ARBA00001947"/>
    </source>
</evidence>
<organism evidence="11 12">
    <name type="scientific">Facklamia lactis</name>
    <dbReference type="NCBI Taxonomy" id="2749967"/>
    <lineage>
        <taxon>Bacteria</taxon>
        <taxon>Bacillati</taxon>
        <taxon>Bacillota</taxon>
        <taxon>Bacilli</taxon>
        <taxon>Lactobacillales</taxon>
        <taxon>Aerococcaceae</taxon>
        <taxon>Facklamia</taxon>
    </lineage>
</organism>
<dbReference type="InterPro" id="IPR001261">
    <property type="entry name" value="ArgE/DapE_CS"/>
</dbReference>
<comment type="cofactor">
    <cofactor evidence="2">
        <name>Zn(2+)</name>
        <dbReference type="ChEBI" id="CHEBI:29105"/>
    </cofactor>
</comment>
<evidence type="ECO:0000256" key="7">
    <source>
        <dbReference type="ARBA" id="ARBA00022801"/>
    </source>
</evidence>